<dbReference type="OrthoDB" id="5847125at2759"/>
<dbReference type="Pfam" id="PF00916">
    <property type="entry name" value="Sulfate_transp"/>
    <property type="match status" value="1"/>
</dbReference>
<evidence type="ECO:0000259" key="6">
    <source>
        <dbReference type="Pfam" id="PF00916"/>
    </source>
</evidence>
<evidence type="ECO:0000313" key="10">
    <source>
        <dbReference type="WBParaSite" id="DME_0000986701-mRNA-1"/>
    </source>
</evidence>
<accession>A0A0N4UPI0</accession>
<dbReference type="InterPro" id="IPR001902">
    <property type="entry name" value="SLC26A/SulP_fam"/>
</dbReference>
<comment type="subcellular location">
    <subcellularLocation>
        <location evidence="1">Membrane</location>
        <topology evidence="1">Multi-pass membrane protein</topology>
    </subcellularLocation>
</comment>
<reference evidence="10" key="1">
    <citation type="submission" date="2017-02" db="UniProtKB">
        <authorList>
            <consortium name="WormBaseParasite"/>
        </authorList>
    </citation>
    <scope>IDENTIFICATION</scope>
</reference>
<feature type="transmembrane region" description="Helical" evidence="5">
    <location>
        <begin position="112"/>
        <end position="132"/>
    </location>
</feature>
<dbReference type="Proteomes" id="UP000038040">
    <property type="component" value="Unplaced"/>
</dbReference>
<dbReference type="AlphaFoldDB" id="A0A0N4UPI0"/>
<keyword evidence="3 5" id="KW-1133">Transmembrane helix</keyword>
<name>A0A0N4UPI0_DRAME</name>
<dbReference type="GO" id="GO:0055085">
    <property type="term" value="P:transmembrane transport"/>
    <property type="evidence" value="ECO:0007669"/>
    <property type="project" value="InterPro"/>
</dbReference>
<evidence type="ECO:0000313" key="9">
    <source>
        <dbReference type="Proteomes" id="UP000274756"/>
    </source>
</evidence>
<feature type="domain" description="SLC26A/SulP transporter" evidence="6">
    <location>
        <begin position="145"/>
        <end position="317"/>
    </location>
</feature>
<gene>
    <name evidence="7" type="ORF">DME_LOCUS3448</name>
</gene>
<protein>
    <submittedName>
        <fullName evidence="10">Sulfate_transp domain-containing protein</fullName>
    </submittedName>
</protein>
<dbReference type="GO" id="GO:0016020">
    <property type="term" value="C:membrane"/>
    <property type="evidence" value="ECO:0007669"/>
    <property type="project" value="UniProtKB-SubCell"/>
</dbReference>
<keyword evidence="9" id="KW-1185">Reference proteome</keyword>
<evidence type="ECO:0000313" key="7">
    <source>
        <dbReference type="EMBL" id="VDN53475.1"/>
    </source>
</evidence>
<dbReference type="STRING" id="318479.A0A0N4UPI0"/>
<evidence type="ECO:0000256" key="5">
    <source>
        <dbReference type="SAM" id="Phobius"/>
    </source>
</evidence>
<evidence type="ECO:0000256" key="3">
    <source>
        <dbReference type="ARBA" id="ARBA00022989"/>
    </source>
</evidence>
<dbReference type="PANTHER" id="PTHR11814">
    <property type="entry name" value="SULFATE TRANSPORTER"/>
    <property type="match status" value="1"/>
</dbReference>
<proteinExistence type="predicted"/>
<keyword evidence="4 5" id="KW-0472">Membrane</keyword>
<organism evidence="8 10">
    <name type="scientific">Dracunculus medinensis</name>
    <name type="common">Guinea worm</name>
    <dbReference type="NCBI Taxonomy" id="318479"/>
    <lineage>
        <taxon>Eukaryota</taxon>
        <taxon>Metazoa</taxon>
        <taxon>Ecdysozoa</taxon>
        <taxon>Nematoda</taxon>
        <taxon>Chromadorea</taxon>
        <taxon>Rhabditida</taxon>
        <taxon>Spirurina</taxon>
        <taxon>Dracunculoidea</taxon>
        <taxon>Dracunculidae</taxon>
        <taxon>Dracunculus</taxon>
    </lineage>
</organism>
<dbReference type="InterPro" id="IPR011547">
    <property type="entry name" value="SLC26A/SulP_dom"/>
</dbReference>
<evidence type="ECO:0000313" key="8">
    <source>
        <dbReference type="Proteomes" id="UP000038040"/>
    </source>
</evidence>
<dbReference type="Proteomes" id="UP000274756">
    <property type="component" value="Unassembled WGS sequence"/>
</dbReference>
<feature type="transmembrane region" description="Helical" evidence="5">
    <location>
        <begin position="144"/>
        <end position="162"/>
    </location>
</feature>
<feature type="transmembrane region" description="Helical" evidence="5">
    <location>
        <begin position="254"/>
        <end position="274"/>
    </location>
</feature>
<dbReference type="EMBL" id="UYYG01000134">
    <property type="protein sequence ID" value="VDN53475.1"/>
    <property type="molecule type" value="Genomic_DNA"/>
</dbReference>
<sequence length="333" mass="37438">MQLSDFPQNVRVLLCFEEVSEHASKSLLKGMNLNSTVTDEISPPITQMRKNFMRQSEFDELYDFCPPPKIDKKVKNYAKRILYPFFGKRQFLTFLVSLVPCIKWLSNYKWKSYIIGDFVAGITIGVMHLSAIKNYKKNLKCNSCLGIAYAILSGVDPVYGLYSSFFPVLFYMILGTSKHASIGKFIFFTRSFAIVNLMTGTSQSRILTKINQNHLENEVSYIGNAVKMGASTAVLQNLTANIPLGLKDVTSIQIVSSLTFCVGIVHILMAVFRIEFLASYLSDQLISGFSTGASIHVIIVQLDKIFQINVARKNDRVSINLVVKTMSMAFFAF</sequence>
<reference evidence="7 9" key="2">
    <citation type="submission" date="2018-11" db="EMBL/GenBank/DDBJ databases">
        <authorList>
            <consortium name="Pathogen Informatics"/>
        </authorList>
    </citation>
    <scope>NUCLEOTIDE SEQUENCE [LARGE SCALE GENOMIC DNA]</scope>
</reference>
<keyword evidence="2 5" id="KW-0812">Transmembrane</keyword>
<dbReference type="WBParaSite" id="DME_0000986701-mRNA-1">
    <property type="protein sequence ID" value="DME_0000986701-mRNA-1"/>
    <property type="gene ID" value="DME_0000986701"/>
</dbReference>
<evidence type="ECO:0000256" key="1">
    <source>
        <dbReference type="ARBA" id="ARBA00004141"/>
    </source>
</evidence>
<evidence type="ECO:0000256" key="4">
    <source>
        <dbReference type="ARBA" id="ARBA00023136"/>
    </source>
</evidence>
<evidence type="ECO:0000256" key="2">
    <source>
        <dbReference type="ARBA" id="ARBA00022692"/>
    </source>
</evidence>